<dbReference type="HOGENOM" id="CLU_1576609_0_0_9"/>
<evidence type="ECO:0000313" key="2">
    <source>
        <dbReference type="Proteomes" id="UP000008457"/>
    </source>
</evidence>
<organism evidence="1 2">
    <name type="scientific">Mahella australiensis (strain DSM 15567 / CIP 107919 / 50-1 BON)</name>
    <dbReference type="NCBI Taxonomy" id="697281"/>
    <lineage>
        <taxon>Bacteria</taxon>
        <taxon>Bacillati</taxon>
        <taxon>Bacillota</taxon>
        <taxon>Clostridia</taxon>
        <taxon>Thermoanaerobacterales</taxon>
        <taxon>Thermoanaerobacterales Family IV. Incertae Sedis</taxon>
        <taxon>Mahella</taxon>
    </lineage>
</organism>
<reference evidence="1 2" key="2">
    <citation type="journal article" date="2011" name="Stand. Genomic Sci.">
        <title>Complete genome sequence of Mahella australiensis type strain (50-1 BON).</title>
        <authorList>
            <person name="Sikorski J."/>
            <person name="Teshima H."/>
            <person name="Nolan M."/>
            <person name="Lucas S."/>
            <person name="Hammon N."/>
            <person name="Deshpande S."/>
            <person name="Cheng J.F."/>
            <person name="Pitluck S."/>
            <person name="Liolios K."/>
            <person name="Pagani I."/>
            <person name="Ivanova N."/>
            <person name="Huntemann M."/>
            <person name="Mavromatis K."/>
            <person name="Ovchinikova G."/>
            <person name="Pati A."/>
            <person name="Tapia R."/>
            <person name="Han C."/>
            <person name="Goodwin L."/>
            <person name="Chen A."/>
            <person name="Palaniappan K."/>
            <person name="Land M."/>
            <person name="Hauser L."/>
            <person name="Ngatchou-Djao O.D."/>
            <person name="Rohde M."/>
            <person name="Pukall R."/>
            <person name="Spring S."/>
            <person name="Abt B."/>
            <person name="Goker M."/>
            <person name="Detter J.C."/>
            <person name="Woyke T."/>
            <person name="Bristow J."/>
            <person name="Markowitz V."/>
            <person name="Hugenholtz P."/>
            <person name="Eisen J.A."/>
            <person name="Kyrpides N.C."/>
            <person name="Klenk H.P."/>
            <person name="Lapidus A."/>
        </authorList>
    </citation>
    <scope>NUCLEOTIDE SEQUENCE [LARGE SCALE GENOMIC DNA]</scope>
    <source>
        <strain evidence="2">DSM 15567 / CIP 107919 / 50-1 BON</strain>
    </source>
</reference>
<accession>F4A3A5</accession>
<dbReference type="AlphaFoldDB" id="F4A3A5"/>
<dbReference type="Proteomes" id="UP000008457">
    <property type="component" value="Chromosome"/>
</dbReference>
<dbReference type="OrthoDB" id="9154322at2"/>
<name>F4A3A5_MAHA5</name>
<dbReference type="KEGG" id="mas:Mahau_2188"/>
<proteinExistence type="predicted"/>
<dbReference type="RefSeq" id="WP_013781787.1">
    <property type="nucleotide sequence ID" value="NC_015520.1"/>
</dbReference>
<reference evidence="2" key="1">
    <citation type="submission" date="2010-11" db="EMBL/GenBank/DDBJ databases">
        <title>The complete genome of Mahella australiensis DSM 15567.</title>
        <authorList>
            <consortium name="US DOE Joint Genome Institute (JGI-PGF)"/>
            <person name="Lucas S."/>
            <person name="Copeland A."/>
            <person name="Lapidus A."/>
            <person name="Bruce D."/>
            <person name="Goodwin L."/>
            <person name="Pitluck S."/>
            <person name="Kyrpides N."/>
            <person name="Mavromatis K."/>
            <person name="Pagani I."/>
            <person name="Ivanova N."/>
            <person name="Teshima H."/>
            <person name="Brettin T."/>
            <person name="Detter J.C."/>
            <person name="Han C."/>
            <person name="Tapia R."/>
            <person name="Land M."/>
            <person name="Hauser L."/>
            <person name="Markowitz V."/>
            <person name="Cheng J.-F."/>
            <person name="Hugenholtz P."/>
            <person name="Woyke T."/>
            <person name="Wu D."/>
            <person name="Spring S."/>
            <person name="Pukall R."/>
            <person name="Steenblock K."/>
            <person name="Schneider S."/>
            <person name="Klenk H.-P."/>
            <person name="Eisen J.A."/>
        </authorList>
    </citation>
    <scope>NUCLEOTIDE SEQUENCE [LARGE SCALE GENOMIC DNA]</scope>
    <source>
        <strain evidence="2">DSM 15567 / CIP 107919 / 50-1 BON</strain>
    </source>
</reference>
<sequence length="169" mass="19695">MHLNWNAMRDEVNDLLDTKGFKESLNNKWQLAALLHTEVVELQLADNTDEEELELADLFIRALNLVIANDMDLSQCDFSDTSWMTLLKQNRDFRAVDCLNYAIVQYTEAIKKHKGLTEENHSIIMILQALIQYADILGLDINHIFRRKMDINWGRPYRYGTGMEEPAYS</sequence>
<evidence type="ECO:0008006" key="3">
    <source>
        <dbReference type="Google" id="ProtNLM"/>
    </source>
</evidence>
<gene>
    <name evidence="1" type="ordered locus">Mahau_2188</name>
</gene>
<evidence type="ECO:0000313" key="1">
    <source>
        <dbReference type="EMBL" id="AEE97360.1"/>
    </source>
</evidence>
<keyword evidence="2" id="KW-1185">Reference proteome</keyword>
<dbReference type="EMBL" id="CP002360">
    <property type="protein sequence ID" value="AEE97360.1"/>
    <property type="molecule type" value="Genomic_DNA"/>
</dbReference>
<dbReference type="STRING" id="697281.Mahau_2188"/>
<dbReference type="SUPFAM" id="SSF101386">
    <property type="entry name" value="all-alpha NTP pyrophosphatases"/>
    <property type="match status" value="1"/>
</dbReference>
<protein>
    <recommendedName>
        <fullName evidence="3">MazG nucleotide pyrophosphohydrolase</fullName>
    </recommendedName>
</protein>